<dbReference type="Pfam" id="PF17766">
    <property type="entry name" value="fn3_6"/>
    <property type="match status" value="1"/>
</dbReference>
<comment type="similarity">
    <text evidence="3 12 13">Belongs to the peptidase S8 family.</text>
</comment>
<evidence type="ECO:0000259" key="15">
    <source>
        <dbReference type="Pfam" id="PF00082"/>
    </source>
</evidence>
<reference evidence="18" key="1">
    <citation type="journal article" date="2013" name="Nat. Biotechnol.">
        <title>Draft genome sequence of chickpea (Cicer arietinum) provides a resource for trait improvement.</title>
        <authorList>
            <person name="Varshney R.K."/>
            <person name="Song C."/>
            <person name="Saxena R.K."/>
            <person name="Azam S."/>
            <person name="Yu S."/>
            <person name="Sharpe A.G."/>
            <person name="Cannon S."/>
            <person name="Baek J."/>
            <person name="Rosen B.D."/>
            <person name="Tar'an B."/>
            <person name="Millan T."/>
            <person name="Zhang X."/>
            <person name="Ramsay L.D."/>
            <person name="Iwata A."/>
            <person name="Wang Y."/>
            <person name="Nelson W."/>
            <person name="Farmer A.D."/>
            <person name="Gaur P.M."/>
            <person name="Soderlund C."/>
            <person name="Penmetsa R.V."/>
            <person name="Xu C."/>
            <person name="Bharti A.K."/>
            <person name="He W."/>
            <person name="Winter P."/>
            <person name="Zhao S."/>
            <person name="Hane J.K."/>
            <person name="Carrasquilla-Garcia N."/>
            <person name="Condie J.A."/>
            <person name="Upadhyaya H.D."/>
            <person name="Luo M.C."/>
            <person name="Thudi M."/>
            <person name="Gowda C.L."/>
            <person name="Singh N.P."/>
            <person name="Lichtenzveig J."/>
            <person name="Gali K.K."/>
            <person name="Rubio J."/>
            <person name="Nadarajan N."/>
            <person name="Dolezel J."/>
            <person name="Bansal K.C."/>
            <person name="Xu X."/>
            <person name="Edwards D."/>
            <person name="Zhang G."/>
            <person name="Kahl G."/>
            <person name="Gil J."/>
            <person name="Singh K.B."/>
            <person name="Datta S.K."/>
            <person name="Jackson S.A."/>
            <person name="Wang J."/>
            <person name="Cook D.R."/>
        </authorList>
    </citation>
    <scope>NUCLEOTIDE SEQUENCE [LARGE SCALE GENOMIC DNA]</scope>
    <source>
        <strain evidence="18">cv. CDC Frontier</strain>
    </source>
</reference>
<evidence type="ECO:0000259" key="17">
    <source>
        <dbReference type="Pfam" id="PF17766"/>
    </source>
</evidence>
<dbReference type="Gene3D" id="3.50.30.30">
    <property type="match status" value="1"/>
</dbReference>
<dbReference type="InterPro" id="IPR023828">
    <property type="entry name" value="Peptidase_S8_Ser-AS"/>
</dbReference>
<evidence type="ECO:0000256" key="13">
    <source>
        <dbReference type="RuleBase" id="RU003355"/>
    </source>
</evidence>
<dbReference type="SUPFAM" id="SSF54897">
    <property type="entry name" value="Protease propeptides/inhibitors"/>
    <property type="match status" value="1"/>
</dbReference>
<proteinExistence type="inferred from homology"/>
<evidence type="ECO:0000256" key="6">
    <source>
        <dbReference type="ARBA" id="ARBA00022670"/>
    </source>
</evidence>
<keyword evidence="18" id="KW-1185">Reference proteome</keyword>
<dbReference type="InterPro" id="IPR036852">
    <property type="entry name" value="Peptidase_S8/S53_dom_sf"/>
</dbReference>
<accession>A0A1S2XE85</accession>
<evidence type="ECO:0000256" key="11">
    <source>
        <dbReference type="PIRSR" id="PIRSR615500-1"/>
    </source>
</evidence>
<dbReference type="InterPro" id="IPR037045">
    <property type="entry name" value="S8pro/Inhibitor_I9_sf"/>
</dbReference>
<evidence type="ECO:0000256" key="2">
    <source>
        <dbReference type="ARBA" id="ARBA00004271"/>
    </source>
</evidence>
<keyword evidence="5" id="KW-0964">Secreted</keyword>
<evidence type="ECO:0000256" key="12">
    <source>
        <dbReference type="PROSITE-ProRule" id="PRU01240"/>
    </source>
</evidence>
<evidence type="ECO:0000256" key="1">
    <source>
        <dbReference type="ARBA" id="ARBA00002076"/>
    </source>
</evidence>
<dbReference type="InterPro" id="IPR034197">
    <property type="entry name" value="Peptidases_S8_3"/>
</dbReference>
<dbReference type="Pfam" id="PF00082">
    <property type="entry name" value="Peptidase_S8"/>
    <property type="match status" value="1"/>
</dbReference>
<dbReference type="InterPro" id="IPR023827">
    <property type="entry name" value="Peptidase_S8_Asp-AS"/>
</dbReference>
<dbReference type="PaxDb" id="3827-XP_004487980.1"/>
<dbReference type="RefSeq" id="XP_012573966.1">
    <property type="nucleotide sequence ID" value="XM_012718512.2"/>
</dbReference>
<keyword evidence="9 12" id="KW-0720">Serine protease</keyword>
<dbReference type="Gene3D" id="3.30.70.80">
    <property type="entry name" value="Peptidase S8 propeptide/proteinase inhibitor I9"/>
    <property type="match status" value="1"/>
</dbReference>
<evidence type="ECO:0000256" key="5">
    <source>
        <dbReference type="ARBA" id="ARBA00022525"/>
    </source>
</evidence>
<dbReference type="InterPro" id="IPR045051">
    <property type="entry name" value="SBT"/>
</dbReference>
<comment type="function">
    <text evidence="1">Required for arbuscular mycorrhiza (AM) development during AM symbiosis with AM fungi (e.g. Glomeromycota intraradices).</text>
</comment>
<keyword evidence="7 14" id="KW-0732">Signal</keyword>
<feature type="domain" description="Inhibitor I9" evidence="16">
    <location>
        <begin position="26"/>
        <end position="128"/>
    </location>
</feature>
<dbReference type="RefSeq" id="XP_004487982.1">
    <property type="nucleotide sequence ID" value="XM_004487925.3"/>
</dbReference>
<evidence type="ECO:0000313" key="23">
    <source>
        <dbReference type="RefSeq" id="XP_012573968.1"/>
    </source>
</evidence>
<dbReference type="CDD" id="cd02120">
    <property type="entry name" value="PA_subtilisin_like"/>
    <property type="match status" value="1"/>
</dbReference>
<dbReference type="FunFam" id="3.40.50.200:FF:000006">
    <property type="entry name" value="Subtilisin-like protease SBT1.5"/>
    <property type="match status" value="1"/>
</dbReference>
<organism evidence="18 20">
    <name type="scientific">Cicer arietinum</name>
    <name type="common">Chickpea</name>
    <name type="synonym">Garbanzo</name>
    <dbReference type="NCBI Taxonomy" id="3827"/>
    <lineage>
        <taxon>Eukaryota</taxon>
        <taxon>Viridiplantae</taxon>
        <taxon>Streptophyta</taxon>
        <taxon>Embryophyta</taxon>
        <taxon>Tracheophyta</taxon>
        <taxon>Spermatophyta</taxon>
        <taxon>Magnoliopsida</taxon>
        <taxon>eudicotyledons</taxon>
        <taxon>Gunneridae</taxon>
        <taxon>Pentapetalae</taxon>
        <taxon>rosids</taxon>
        <taxon>fabids</taxon>
        <taxon>Fabales</taxon>
        <taxon>Fabaceae</taxon>
        <taxon>Papilionoideae</taxon>
        <taxon>50 kb inversion clade</taxon>
        <taxon>NPAAA clade</taxon>
        <taxon>Hologalegina</taxon>
        <taxon>IRL clade</taxon>
        <taxon>Cicereae</taxon>
        <taxon>Cicer</taxon>
    </lineage>
</organism>
<dbReference type="CDD" id="cd04852">
    <property type="entry name" value="Peptidases_S8_3"/>
    <property type="match status" value="1"/>
</dbReference>
<dbReference type="InterPro" id="IPR010259">
    <property type="entry name" value="S8pro/Inhibitor_I9"/>
</dbReference>
<dbReference type="PROSITE" id="PS51892">
    <property type="entry name" value="SUBTILASE"/>
    <property type="match status" value="1"/>
</dbReference>
<dbReference type="PROSITE" id="PS00138">
    <property type="entry name" value="SUBTILASE_SER"/>
    <property type="match status" value="1"/>
</dbReference>
<dbReference type="PRINTS" id="PR00723">
    <property type="entry name" value="SUBTILISIN"/>
</dbReference>
<feature type="active site" description="Charge relay system" evidence="11 12">
    <location>
        <position position="600"/>
    </location>
</feature>
<dbReference type="eggNOG" id="ENOG502QS8I">
    <property type="taxonomic scope" value="Eukaryota"/>
</dbReference>
<feature type="domain" description="Subtilisin-like protease fibronectin type-III" evidence="17">
    <location>
        <begin position="720"/>
        <end position="813"/>
    </location>
</feature>
<dbReference type="OrthoDB" id="206201at2759"/>
<evidence type="ECO:0000256" key="14">
    <source>
        <dbReference type="SAM" id="SignalP"/>
    </source>
</evidence>
<feature type="domain" description="Peptidase S8/S53" evidence="15">
    <location>
        <begin position="155"/>
        <end position="639"/>
    </location>
</feature>
<dbReference type="STRING" id="3827.A0A1S2XE85"/>
<keyword evidence="4" id="KW-0052">Apoplast</keyword>
<dbReference type="Pfam" id="PF05922">
    <property type="entry name" value="Inhibitor_I9"/>
    <property type="match status" value="1"/>
</dbReference>
<keyword evidence="8 12" id="KW-0378">Hydrolase</keyword>
<keyword evidence="6 12" id="KW-0645">Protease</keyword>
<dbReference type="InterPro" id="IPR000209">
    <property type="entry name" value="Peptidase_S8/S53_dom"/>
</dbReference>
<dbReference type="RefSeq" id="XP_012573965.1">
    <property type="nucleotide sequence ID" value="XM_012718511.2"/>
</dbReference>
<dbReference type="KEGG" id="cam:101507006"/>
<dbReference type="GeneID" id="101507006"/>
<feature type="signal peptide" evidence="14">
    <location>
        <begin position="1"/>
        <end position="23"/>
    </location>
</feature>
<dbReference type="Gene3D" id="2.60.40.2310">
    <property type="match status" value="1"/>
</dbReference>
<dbReference type="RefSeq" id="XP_012573968.1">
    <property type="nucleotide sequence ID" value="XM_012718514.2"/>
</dbReference>
<evidence type="ECO:0000256" key="7">
    <source>
        <dbReference type="ARBA" id="ARBA00022729"/>
    </source>
</evidence>
<evidence type="ECO:0000256" key="9">
    <source>
        <dbReference type="ARBA" id="ARBA00022825"/>
    </source>
</evidence>
<evidence type="ECO:0000259" key="16">
    <source>
        <dbReference type="Pfam" id="PF05922"/>
    </source>
</evidence>
<dbReference type="GO" id="GO:0006508">
    <property type="term" value="P:proteolysis"/>
    <property type="evidence" value="ECO:0007669"/>
    <property type="project" value="UniProtKB-KW"/>
</dbReference>
<dbReference type="GO" id="GO:0009609">
    <property type="term" value="P:response to symbiotic bacterium"/>
    <property type="evidence" value="ECO:0007669"/>
    <property type="project" value="UniProtKB-ARBA"/>
</dbReference>
<dbReference type="PANTHER" id="PTHR10795">
    <property type="entry name" value="PROPROTEIN CONVERTASE SUBTILISIN/KEXIN"/>
    <property type="match status" value="1"/>
</dbReference>
<reference evidence="19 20" key="2">
    <citation type="submission" date="2025-04" db="UniProtKB">
        <authorList>
            <consortium name="RefSeq"/>
        </authorList>
    </citation>
    <scope>IDENTIFICATION</scope>
    <source>
        <tissue evidence="19 20">Etiolated seedlings</tissue>
    </source>
</reference>
<evidence type="ECO:0000313" key="20">
    <source>
        <dbReference type="RefSeq" id="XP_004487982.1"/>
    </source>
</evidence>
<name>A0A1S2XE85_CICAR</name>
<dbReference type="InterPro" id="IPR015500">
    <property type="entry name" value="Peptidase_S8_subtilisin-rel"/>
</dbReference>
<dbReference type="Gene3D" id="3.40.50.200">
    <property type="entry name" value="Peptidase S8/S53 domain"/>
    <property type="match status" value="1"/>
</dbReference>
<feature type="chain" id="PRO_5010813549" evidence="14">
    <location>
        <begin position="24"/>
        <end position="819"/>
    </location>
</feature>
<sequence length="819" mass="87959">MRLLVEFGCVFMILFALVLYGEAEVYIVTVEGEPIISYTGGIDGFEATAVESDEKIDTSSESVTSYARHLENRHDMLLGMLFDRGTYTKLYSYRHLINGFAVHLSPEQVETLRHAPGVKSIERDWKVRRLTTHTPEFLGLPTSVWPTGGGCDRAGEDIVIGFVDSGIYPHHPSFATHNTEPYGPLSKYRGKCEVDPETKKSFCNGKIIGAQHFAQAAKASGAFNPSIDFASPLDGDGHGSHTASIAAGRNGIPVRLHGHEFGKASGMAPRARIAVYKALYRLFGGFVADVVAALDQAVHDGVDILSLSVGPNSPPAATKTTFLNPFDATLLGAVKAGVFVAQAAGNGGPFPKSLVSYSPWIVSVAAAIDDRRYKNHLTLGNGKILAGLGLSPSTHLNQTYTLVAANDALLDSSVMKYSPLDCQRPEVLNKNLIKGKILLCGYSFNFVVGTASIKKVSETAKALGAVGFVLCVENVSPGTKFDPVPVGLPGILITDVSKSKELIDYYNISTSRDWTGRVKTFKGIGKIGDGLRPILHKSAPQVASFSARGPNIKDFSFQDADLLKPDILAPGSLIWAAWSLNGTDDSNYDGEGFAMMSGTSMAAPHIAGIAALLKQKHPRWSPAAIKSALLTTSTTLDRAGSPILAQQYSETEAVKLVRATPFDYGSGHVNPRAAMDPGLIFDAGYNDYLGFLCTTPGIDVHEIKNYTNSPCNKTMGQPYNLNTPSITISHLVRTQIATRTVTNVAKEVETYVMTARMQPAIAIEVNPPAITIKAGASRRFTVTLTVRTVTGTYSFGEVLMKGSRGHKVRIPVLANGYSR</sequence>
<evidence type="ECO:0000256" key="3">
    <source>
        <dbReference type="ARBA" id="ARBA00011073"/>
    </source>
</evidence>
<dbReference type="GO" id="GO:0004252">
    <property type="term" value="F:serine-type endopeptidase activity"/>
    <property type="evidence" value="ECO:0007669"/>
    <property type="project" value="UniProtKB-UniRule"/>
</dbReference>
<evidence type="ECO:0000313" key="19">
    <source>
        <dbReference type="RefSeq" id="XP_004487981.1"/>
    </source>
</evidence>
<feature type="active site" description="Charge relay system" evidence="11 12">
    <location>
        <position position="164"/>
    </location>
</feature>
<dbReference type="GO" id="GO:0009610">
    <property type="term" value="P:response to symbiotic fungus"/>
    <property type="evidence" value="ECO:0007669"/>
    <property type="project" value="UniProtKB-ARBA"/>
</dbReference>
<keyword evidence="10" id="KW-0325">Glycoprotein</keyword>
<dbReference type="SUPFAM" id="SSF52743">
    <property type="entry name" value="Subtilisin-like"/>
    <property type="match status" value="1"/>
</dbReference>
<evidence type="ECO:0000256" key="10">
    <source>
        <dbReference type="ARBA" id="ARBA00023180"/>
    </source>
</evidence>
<evidence type="ECO:0000313" key="18">
    <source>
        <dbReference type="Proteomes" id="UP000087171"/>
    </source>
</evidence>
<dbReference type="Proteomes" id="UP000087171">
    <property type="component" value="Chromosome Ca1"/>
</dbReference>
<dbReference type="GO" id="GO:0048046">
    <property type="term" value="C:apoplast"/>
    <property type="evidence" value="ECO:0007669"/>
    <property type="project" value="UniProtKB-SubCell"/>
</dbReference>
<feature type="active site" description="Charge relay system" evidence="11 12">
    <location>
        <position position="238"/>
    </location>
</feature>
<dbReference type="PROSITE" id="PS00136">
    <property type="entry name" value="SUBTILASE_ASP"/>
    <property type="match status" value="1"/>
</dbReference>
<evidence type="ECO:0000256" key="4">
    <source>
        <dbReference type="ARBA" id="ARBA00022523"/>
    </source>
</evidence>
<evidence type="ECO:0000313" key="21">
    <source>
        <dbReference type="RefSeq" id="XP_012573965.1"/>
    </source>
</evidence>
<protein>
    <submittedName>
        <fullName evidence="19 20">Subtilisin-like protease SBT2.6</fullName>
    </submittedName>
</protein>
<gene>
    <name evidence="19 20 21 22 23" type="primary">LOC101507006</name>
</gene>
<evidence type="ECO:0000256" key="8">
    <source>
        <dbReference type="ARBA" id="ARBA00022801"/>
    </source>
</evidence>
<dbReference type="RefSeq" id="XP_004487981.1">
    <property type="nucleotide sequence ID" value="XM_004487924.2"/>
</dbReference>
<evidence type="ECO:0000313" key="22">
    <source>
        <dbReference type="RefSeq" id="XP_012573966.1"/>
    </source>
</evidence>
<dbReference type="InterPro" id="IPR041469">
    <property type="entry name" value="Subtilisin-like_FN3"/>
</dbReference>
<comment type="subcellular location">
    <subcellularLocation>
        <location evidence="2">Secreted</location>
        <location evidence="2">Extracellular space</location>
        <location evidence="2">Apoplast</location>
    </subcellularLocation>
</comment>
<dbReference type="AlphaFoldDB" id="A0A1S2XE85"/>